<dbReference type="Pfam" id="PF01196">
    <property type="entry name" value="Ribosomal_L17"/>
    <property type="match status" value="1"/>
</dbReference>
<keyword evidence="9" id="KW-1185">Reference proteome</keyword>
<evidence type="ECO:0000256" key="5">
    <source>
        <dbReference type="RuleBase" id="RU000660"/>
    </source>
</evidence>
<proteinExistence type="inferred from homology"/>
<dbReference type="Proteomes" id="UP000216300">
    <property type="component" value="Unassembled WGS sequence"/>
</dbReference>
<feature type="region of interest" description="Disordered" evidence="6">
    <location>
        <begin position="223"/>
        <end position="253"/>
    </location>
</feature>
<dbReference type="GO" id="GO:0022625">
    <property type="term" value="C:cytosolic large ribosomal subunit"/>
    <property type="evidence" value="ECO:0007669"/>
    <property type="project" value="TreeGrafter"/>
</dbReference>
<evidence type="ECO:0000256" key="6">
    <source>
        <dbReference type="SAM" id="MobiDB-lite"/>
    </source>
</evidence>
<accession>A0A255E8H9</accession>
<evidence type="ECO:0000256" key="4">
    <source>
        <dbReference type="HAMAP-Rule" id="MF_01368"/>
    </source>
</evidence>
<protein>
    <recommendedName>
        <fullName evidence="4">Large ribosomal subunit protein bL17</fullName>
    </recommendedName>
</protein>
<dbReference type="InterPro" id="IPR047859">
    <property type="entry name" value="Ribosomal_bL17_CS"/>
</dbReference>
<dbReference type="AlphaFoldDB" id="A0A255E8H9"/>
<dbReference type="OrthoDB" id="9809073at2"/>
<keyword evidence="3 4" id="KW-0687">Ribonucleoprotein</keyword>
<dbReference type="GO" id="GO:0006412">
    <property type="term" value="P:translation"/>
    <property type="evidence" value="ECO:0007669"/>
    <property type="project" value="UniProtKB-UniRule"/>
</dbReference>
<dbReference type="PANTHER" id="PTHR14413:SF16">
    <property type="entry name" value="LARGE RIBOSOMAL SUBUNIT PROTEIN BL17M"/>
    <property type="match status" value="1"/>
</dbReference>
<evidence type="ECO:0000313" key="8">
    <source>
        <dbReference type="EMBL" id="OYN89077.1"/>
    </source>
</evidence>
<evidence type="ECO:0000313" key="9">
    <source>
        <dbReference type="Proteomes" id="UP000216300"/>
    </source>
</evidence>
<feature type="region of interest" description="Disordered" evidence="6">
    <location>
        <begin position="150"/>
        <end position="192"/>
    </location>
</feature>
<reference evidence="9 10" key="1">
    <citation type="submission" date="2017-07" db="EMBL/GenBank/DDBJ databases">
        <title>Draft whole genome sequences of clinical Proprionibacteriaceae strains.</title>
        <authorList>
            <person name="Bernier A.-M."/>
            <person name="Bernard K."/>
            <person name="Domingo M.-C."/>
        </authorList>
    </citation>
    <scope>NUCLEOTIDE SEQUENCE [LARGE SCALE GENOMIC DNA]</scope>
    <source>
        <strain evidence="8 9">NML 150081</strain>
        <strain evidence="7 10">NML 160184</strain>
    </source>
</reference>
<dbReference type="SUPFAM" id="SSF64263">
    <property type="entry name" value="Prokaryotic ribosomal protein L17"/>
    <property type="match status" value="1"/>
</dbReference>
<sequence length="253" mass="27287">MPTPTKGPRLGGSPAHERIILANLASQLFEHRAITTTETRARRVRPLAEKLITKAKKGDLHSRRLVLRTITDKTIVAELFDEIAPSLSDRDGGYLRITKIGPRKGDNAPMALLEIIDETVEESRAAKEKLAARKNKQAVKPKKSAAKAAAAEEAKAEAEETEVDTAADAPYGEDSYRGENPPEGFDIKGNEDSMKYHVPGSTWYDNTVAEVWFADAEAAQAAGFEPAGGADAQTVSDETDEADADEAKGSDEA</sequence>
<dbReference type="Gene3D" id="3.90.1030.10">
    <property type="entry name" value="Ribosomal protein L17"/>
    <property type="match status" value="1"/>
</dbReference>
<dbReference type="InterPro" id="IPR036373">
    <property type="entry name" value="Ribosomal_bL17_sf"/>
</dbReference>
<evidence type="ECO:0000256" key="2">
    <source>
        <dbReference type="ARBA" id="ARBA00022980"/>
    </source>
</evidence>
<comment type="similarity">
    <text evidence="1 4 5">Belongs to the bacterial ribosomal protein bL17 family.</text>
</comment>
<accession>A0A255EBZ9</accession>
<keyword evidence="2 4" id="KW-0689">Ribosomal protein</keyword>
<evidence type="ECO:0000313" key="10">
    <source>
        <dbReference type="Proteomes" id="UP000216533"/>
    </source>
</evidence>
<dbReference type="EMBL" id="NMVJ01000010">
    <property type="protein sequence ID" value="OYN89077.1"/>
    <property type="molecule type" value="Genomic_DNA"/>
</dbReference>
<dbReference type="HAMAP" id="MF_01368">
    <property type="entry name" value="Ribosomal_bL17"/>
    <property type="match status" value="1"/>
</dbReference>
<dbReference type="Proteomes" id="UP000216533">
    <property type="component" value="Unassembled WGS sequence"/>
</dbReference>
<dbReference type="InterPro" id="IPR000456">
    <property type="entry name" value="Ribosomal_bL17"/>
</dbReference>
<dbReference type="GO" id="GO:0003735">
    <property type="term" value="F:structural constituent of ribosome"/>
    <property type="evidence" value="ECO:0007669"/>
    <property type="project" value="InterPro"/>
</dbReference>
<evidence type="ECO:0000256" key="3">
    <source>
        <dbReference type="ARBA" id="ARBA00023274"/>
    </source>
</evidence>
<comment type="caution">
    <text evidence="7">The sequence shown here is derived from an EMBL/GenBank/DDBJ whole genome shotgun (WGS) entry which is preliminary data.</text>
</comment>
<dbReference type="NCBIfam" id="TIGR00059">
    <property type="entry name" value="L17"/>
    <property type="match status" value="1"/>
</dbReference>
<dbReference type="PANTHER" id="PTHR14413">
    <property type="entry name" value="RIBOSOMAL PROTEIN L17"/>
    <property type="match status" value="1"/>
</dbReference>
<evidence type="ECO:0000256" key="1">
    <source>
        <dbReference type="ARBA" id="ARBA00008777"/>
    </source>
</evidence>
<dbReference type="EMBL" id="NMVI01000016">
    <property type="protein sequence ID" value="OYN87590.1"/>
    <property type="molecule type" value="Genomic_DNA"/>
</dbReference>
<evidence type="ECO:0000313" key="7">
    <source>
        <dbReference type="EMBL" id="OYN87590.1"/>
    </source>
</evidence>
<gene>
    <name evidence="4" type="primary">rplQ</name>
    <name evidence="8" type="ORF">CGZ91_12495</name>
    <name evidence="7" type="ORF">CGZ92_07770</name>
</gene>
<name>A0A255E8H9_9ACTN</name>
<comment type="subunit">
    <text evidence="4">Part of the 50S ribosomal subunit. Contacts protein L32.</text>
</comment>
<dbReference type="PROSITE" id="PS01167">
    <property type="entry name" value="RIBOSOMAL_L17"/>
    <property type="match status" value="1"/>
</dbReference>
<organism evidence="7 10">
    <name type="scientific">Parenemella sanctibonifatiensis</name>
    <dbReference type="NCBI Taxonomy" id="2016505"/>
    <lineage>
        <taxon>Bacteria</taxon>
        <taxon>Bacillati</taxon>
        <taxon>Actinomycetota</taxon>
        <taxon>Actinomycetes</taxon>
        <taxon>Propionibacteriales</taxon>
        <taxon>Propionibacteriaceae</taxon>
        <taxon>Parenemella</taxon>
    </lineage>
</organism>